<feature type="transmembrane region" description="Helical" evidence="6">
    <location>
        <begin position="121"/>
        <end position="145"/>
    </location>
</feature>
<evidence type="ECO:0008006" key="9">
    <source>
        <dbReference type="Google" id="ProtNLM"/>
    </source>
</evidence>
<dbReference type="PANTHER" id="PTHR30250">
    <property type="entry name" value="PST FAMILY PREDICTED COLANIC ACID TRANSPORTER"/>
    <property type="match status" value="1"/>
</dbReference>
<gene>
    <name evidence="7" type="ORF">BSZ32_05805</name>
</gene>
<reference evidence="7 8" key="1">
    <citation type="submission" date="2016-12" db="EMBL/GenBank/DDBJ databases">
        <title>Study of bacterial adaptation to deep sea.</title>
        <authorList>
            <person name="Song J."/>
            <person name="Yoshizawa S."/>
            <person name="Kogure K."/>
        </authorList>
    </citation>
    <scope>NUCLEOTIDE SEQUENCE [LARGE SCALE GENOMIC DNA]</scope>
    <source>
        <strain evidence="7 8">SAORIC-165</strain>
    </source>
</reference>
<comment type="caution">
    <text evidence="7">The sequence shown here is derived from an EMBL/GenBank/DDBJ whole genome shotgun (WGS) entry which is preliminary data.</text>
</comment>
<organism evidence="7 8">
    <name type="scientific">Rubritalea profundi</name>
    <dbReference type="NCBI Taxonomy" id="1658618"/>
    <lineage>
        <taxon>Bacteria</taxon>
        <taxon>Pseudomonadati</taxon>
        <taxon>Verrucomicrobiota</taxon>
        <taxon>Verrucomicrobiia</taxon>
        <taxon>Verrucomicrobiales</taxon>
        <taxon>Rubritaleaceae</taxon>
        <taxon>Rubritalea</taxon>
    </lineage>
</organism>
<dbReference type="OrthoDB" id="1223436at2"/>
<feature type="transmembrane region" description="Helical" evidence="6">
    <location>
        <begin position="423"/>
        <end position="444"/>
    </location>
</feature>
<dbReference type="Proteomes" id="UP000239907">
    <property type="component" value="Unassembled WGS sequence"/>
</dbReference>
<keyword evidence="2" id="KW-1003">Cell membrane</keyword>
<evidence type="ECO:0000256" key="1">
    <source>
        <dbReference type="ARBA" id="ARBA00004651"/>
    </source>
</evidence>
<feature type="transmembrane region" description="Helical" evidence="6">
    <location>
        <begin position="364"/>
        <end position="383"/>
    </location>
</feature>
<feature type="transmembrane region" description="Helical" evidence="6">
    <location>
        <begin position="179"/>
        <end position="199"/>
    </location>
</feature>
<dbReference type="InterPro" id="IPR050833">
    <property type="entry name" value="Poly_Biosynth_Transport"/>
</dbReference>
<dbReference type="RefSeq" id="WP_105042563.1">
    <property type="nucleotide sequence ID" value="NZ_MQWA01000001.1"/>
</dbReference>
<dbReference type="EMBL" id="MQWA01000001">
    <property type="protein sequence ID" value="PQJ28063.1"/>
    <property type="molecule type" value="Genomic_DNA"/>
</dbReference>
<feature type="transmembrane region" description="Helical" evidence="6">
    <location>
        <begin position="86"/>
        <end position="109"/>
    </location>
</feature>
<feature type="transmembrane region" description="Helical" evidence="6">
    <location>
        <begin position="304"/>
        <end position="327"/>
    </location>
</feature>
<feature type="transmembrane region" description="Helical" evidence="6">
    <location>
        <begin position="56"/>
        <end position="74"/>
    </location>
</feature>
<keyword evidence="5 6" id="KW-0472">Membrane</keyword>
<dbReference type="Pfam" id="PF13440">
    <property type="entry name" value="Polysacc_synt_3"/>
    <property type="match status" value="1"/>
</dbReference>
<feature type="transmembrane region" description="Helical" evidence="6">
    <location>
        <begin position="152"/>
        <end position="173"/>
    </location>
</feature>
<sequence>MINAINPKSRTFKTLVLTASKAITSFSTLALLMFLSRVLSEADYGVLRQVSSIGRVILPLAMLGLPQALIYFLPKNRQSARRYYSIAVLLFTLVTLVLGGLAFCFKGNLADYYGSPLLADLIVYIFAWVWAIGALTISLHALLGLERANSSAVISSIHAVIRVGIVAICAYYWDEVRVVIMSFGLAPLAVSVPLCVYIWKVSPSSNKSIGFVKSVPEVLKYSTPLCVSNFVANCGRQMSLIIVAPMLSAELFGVYANGAMELPLVGMLTGSAVAVITPEIVRQYSAGNKVECVRLWTKTAYKTALVIFPVFIYFMVNAEIFMVSLYSDKYAGSALPFRIFLLLLPMRVIYFGVVYIAASKPKLLLLRSVVTTIISVVVSLLVAKYWNPMYAAIGFVTAIYLWALPFNIFWWRKIMGVRLVEALDFNLLGKIFTLALICSIAIYAVNWCEFIPAVSLIVSGLIYFPLVFLICRKNQNKLNLR</sequence>
<accession>A0A2S7U1K8</accession>
<evidence type="ECO:0000256" key="4">
    <source>
        <dbReference type="ARBA" id="ARBA00022989"/>
    </source>
</evidence>
<comment type="subcellular location">
    <subcellularLocation>
        <location evidence="1">Cell membrane</location>
        <topology evidence="1">Multi-pass membrane protein</topology>
    </subcellularLocation>
</comment>
<dbReference type="PANTHER" id="PTHR30250:SF11">
    <property type="entry name" value="O-ANTIGEN TRANSPORTER-RELATED"/>
    <property type="match status" value="1"/>
</dbReference>
<feature type="transmembrane region" description="Helical" evidence="6">
    <location>
        <begin position="389"/>
        <end position="411"/>
    </location>
</feature>
<evidence type="ECO:0000256" key="5">
    <source>
        <dbReference type="ARBA" id="ARBA00023136"/>
    </source>
</evidence>
<name>A0A2S7U1K8_9BACT</name>
<feature type="transmembrane region" description="Helical" evidence="6">
    <location>
        <begin position="339"/>
        <end position="357"/>
    </location>
</feature>
<feature type="transmembrane region" description="Helical" evidence="6">
    <location>
        <begin position="12"/>
        <end position="36"/>
    </location>
</feature>
<feature type="transmembrane region" description="Helical" evidence="6">
    <location>
        <begin position="450"/>
        <end position="471"/>
    </location>
</feature>
<evidence type="ECO:0000256" key="2">
    <source>
        <dbReference type="ARBA" id="ARBA00022475"/>
    </source>
</evidence>
<evidence type="ECO:0000256" key="6">
    <source>
        <dbReference type="SAM" id="Phobius"/>
    </source>
</evidence>
<keyword evidence="4 6" id="KW-1133">Transmembrane helix</keyword>
<dbReference type="GO" id="GO:0005886">
    <property type="term" value="C:plasma membrane"/>
    <property type="evidence" value="ECO:0007669"/>
    <property type="project" value="UniProtKB-SubCell"/>
</dbReference>
<evidence type="ECO:0000313" key="8">
    <source>
        <dbReference type="Proteomes" id="UP000239907"/>
    </source>
</evidence>
<dbReference type="AlphaFoldDB" id="A0A2S7U1K8"/>
<evidence type="ECO:0000256" key="3">
    <source>
        <dbReference type="ARBA" id="ARBA00022692"/>
    </source>
</evidence>
<keyword evidence="3 6" id="KW-0812">Transmembrane</keyword>
<keyword evidence="8" id="KW-1185">Reference proteome</keyword>
<proteinExistence type="predicted"/>
<evidence type="ECO:0000313" key="7">
    <source>
        <dbReference type="EMBL" id="PQJ28063.1"/>
    </source>
</evidence>
<protein>
    <recommendedName>
        <fullName evidence="9">Polysaccharide biosynthesis protein C-terminal domain-containing protein</fullName>
    </recommendedName>
</protein>